<dbReference type="InterPro" id="IPR036361">
    <property type="entry name" value="SAP_dom_sf"/>
</dbReference>
<dbReference type="Pfam" id="PF03372">
    <property type="entry name" value="Exo_endo_phos"/>
    <property type="match status" value="1"/>
</dbReference>
<dbReference type="SMART" id="SM00513">
    <property type="entry name" value="SAP"/>
    <property type="match status" value="1"/>
</dbReference>
<dbReference type="Gene3D" id="3.60.10.10">
    <property type="entry name" value="Endonuclease/exonuclease/phosphatase"/>
    <property type="match status" value="1"/>
</dbReference>
<keyword evidence="4" id="KW-1185">Reference proteome</keyword>
<dbReference type="STRING" id="45351.A7TCP1"/>
<feature type="domain" description="SAP" evidence="2">
    <location>
        <begin position="80"/>
        <end position="114"/>
    </location>
</feature>
<feature type="compositionally biased region" description="Low complexity" evidence="1">
    <location>
        <begin position="12"/>
        <end position="28"/>
    </location>
</feature>
<evidence type="ECO:0000313" key="4">
    <source>
        <dbReference type="Proteomes" id="UP000001593"/>
    </source>
</evidence>
<name>A7TCP1_NEMVE</name>
<feature type="non-terminal residue" evidence="3">
    <location>
        <position position="1"/>
    </location>
</feature>
<dbReference type="PANTHER" id="PTHR36191">
    <property type="entry name" value="ENDO/EXONUCLEASE/PHOSPHATASE DOMAIN-CONTAINING PROTEIN-RELATED"/>
    <property type="match status" value="1"/>
</dbReference>
<dbReference type="SUPFAM" id="SSF68906">
    <property type="entry name" value="SAP domain"/>
    <property type="match status" value="1"/>
</dbReference>
<dbReference type="Pfam" id="PF02037">
    <property type="entry name" value="SAP"/>
    <property type="match status" value="1"/>
</dbReference>
<dbReference type="InterPro" id="IPR036691">
    <property type="entry name" value="Endo/exonu/phosph_ase_sf"/>
</dbReference>
<gene>
    <name evidence="3" type="ORF">NEMVEDRAFT_v1g225320</name>
</gene>
<protein>
    <recommendedName>
        <fullName evidence="2">SAP domain-containing protein</fullName>
    </recommendedName>
</protein>
<dbReference type="Proteomes" id="UP000001593">
    <property type="component" value="Unassembled WGS sequence"/>
</dbReference>
<dbReference type="AlphaFoldDB" id="A7TCP1"/>
<dbReference type="InterPro" id="IPR003034">
    <property type="entry name" value="SAP_dom"/>
</dbReference>
<feature type="region of interest" description="Disordered" evidence="1">
    <location>
        <begin position="1"/>
        <end position="28"/>
    </location>
</feature>
<dbReference type="PhylomeDB" id="A7TCP1"/>
<dbReference type="HOGENOM" id="CLU_668317_0_0_1"/>
<reference evidence="3 4" key="1">
    <citation type="journal article" date="2007" name="Science">
        <title>Sea anemone genome reveals ancestral eumetazoan gene repertoire and genomic organization.</title>
        <authorList>
            <person name="Putnam N.H."/>
            <person name="Srivastava M."/>
            <person name="Hellsten U."/>
            <person name="Dirks B."/>
            <person name="Chapman J."/>
            <person name="Salamov A."/>
            <person name="Terry A."/>
            <person name="Shapiro H."/>
            <person name="Lindquist E."/>
            <person name="Kapitonov V.V."/>
            <person name="Jurka J."/>
            <person name="Genikhovich G."/>
            <person name="Grigoriev I.V."/>
            <person name="Lucas S.M."/>
            <person name="Steele R.E."/>
            <person name="Finnerty J.R."/>
            <person name="Technau U."/>
            <person name="Martindale M.Q."/>
            <person name="Rokhsar D.S."/>
        </authorList>
    </citation>
    <scope>NUCLEOTIDE SEQUENCE [LARGE SCALE GENOMIC DNA]</scope>
    <source>
        <strain evidence="4">CH2 X CH6</strain>
    </source>
</reference>
<accession>A7TCP1</accession>
<evidence type="ECO:0000259" key="2">
    <source>
        <dbReference type="PROSITE" id="PS50800"/>
    </source>
</evidence>
<feature type="region of interest" description="Disordered" evidence="1">
    <location>
        <begin position="125"/>
        <end position="154"/>
    </location>
</feature>
<evidence type="ECO:0000256" key="1">
    <source>
        <dbReference type="SAM" id="MobiDB-lite"/>
    </source>
</evidence>
<feature type="compositionally biased region" description="Basic and acidic residues" evidence="1">
    <location>
        <begin position="137"/>
        <end position="149"/>
    </location>
</feature>
<evidence type="ECO:0000313" key="3">
    <source>
        <dbReference type="EMBL" id="EDO26174.1"/>
    </source>
</evidence>
<dbReference type="PROSITE" id="PS50800">
    <property type="entry name" value="SAP"/>
    <property type="match status" value="1"/>
</dbReference>
<dbReference type="SUPFAM" id="SSF56219">
    <property type="entry name" value="DNase I-like"/>
    <property type="match status" value="1"/>
</dbReference>
<organism evidence="3 4">
    <name type="scientific">Nematostella vectensis</name>
    <name type="common">Starlet sea anemone</name>
    <dbReference type="NCBI Taxonomy" id="45351"/>
    <lineage>
        <taxon>Eukaryota</taxon>
        <taxon>Metazoa</taxon>
        <taxon>Cnidaria</taxon>
        <taxon>Anthozoa</taxon>
        <taxon>Hexacorallia</taxon>
        <taxon>Actiniaria</taxon>
        <taxon>Edwardsiidae</taxon>
        <taxon>Nematostella</taxon>
    </lineage>
</organism>
<feature type="compositionally biased region" description="Basic and acidic residues" evidence="1">
    <location>
        <begin position="1"/>
        <end position="11"/>
    </location>
</feature>
<sequence length="412" mass="47023">MAEGRSRDRSSENVISSSPSPSRTRSWSVSDLSSMDLSRPVDLFALSSLNFTKKCDQVAELKGLKDESTIITKALDGKTLESLNISDLKTELGKRKLPKSGLKSVLVERLRTHILDYEISRQNSNYQPPQIDLDSTVESKADAGNKQETEPEELTSTNYVPLKKFNDLERDVLELKDLYKSFQSAQRLKEENGYLREELRLIKSDMDKIREERDSLKLVVSMLSFSETRLDDTYTDAELKIHGYDISRKDRNRDGGGVCVYIRSSINCVNRKEIVPEDVEAVCLEIRKPNSRPFIVSVVYRPESPIEYFNRFEELIKAVDDEDKEHVILGDLNCCLLKKKVFDNKTKKLKSIYEAYQLSQLINEPTRITIDSKSLIDHFVTSSPDKINSSGVIHIGPSDHSLIYGIRKINPY</sequence>
<dbReference type="Gene3D" id="1.10.720.30">
    <property type="entry name" value="SAP domain"/>
    <property type="match status" value="1"/>
</dbReference>
<dbReference type="InterPro" id="IPR005135">
    <property type="entry name" value="Endo/exonuclease/phosphatase"/>
</dbReference>
<dbReference type="GO" id="GO:0003824">
    <property type="term" value="F:catalytic activity"/>
    <property type="evidence" value="ECO:0007669"/>
    <property type="project" value="InterPro"/>
</dbReference>
<dbReference type="InParanoid" id="A7TCP1"/>
<dbReference type="EMBL" id="DS476606">
    <property type="protein sequence ID" value="EDO26174.1"/>
    <property type="molecule type" value="Genomic_DNA"/>
</dbReference>
<proteinExistence type="predicted"/>
<dbReference type="PANTHER" id="PTHR36191:SF11">
    <property type="entry name" value="BRCT DOMAIN-CONTAINING PROTEIN"/>
    <property type="match status" value="1"/>
</dbReference>
<dbReference type="eggNOG" id="ENOG502S7Z5">
    <property type="taxonomic scope" value="Eukaryota"/>
</dbReference>